<dbReference type="RefSeq" id="WP_375356842.1">
    <property type="nucleotide sequence ID" value="NZ_JBHHMI010000017.1"/>
</dbReference>
<reference evidence="1 2" key="1">
    <citation type="submission" date="2024-09" db="EMBL/GenBank/DDBJ databases">
        <title>Paenibacillus zeirhizospherea sp. nov., isolated from surface of the maize (Zea mays) roots in a horticulture field, Hungary.</title>
        <authorList>
            <person name="Marton D."/>
            <person name="Farkas M."/>
            <person name="Bedics A."/>
            <person name="Toth E."/>
            <person name="Tancsics A."/>
            <person name="Boka K."/>
            <person name="Maroti G."/>
            <person name="Kriszt B."/>
            <person name="Cserhati M."/>
        </authorList>
    </citation>
    <scope>NUCLEOTIDE SEQUENCE [LARGE SCALE GENOMIC DNA]</scope>
    <source>
        <strain evidence="1 2">KCTC 33519</strain>
    </source>
</reference>
<sequence>MAFSREYAAKVILTEEQFRQTMRAQYTMYNNFDKNLSTNKWVDVLNPFLGVLGLVFTNVPRFGTPIGIATGIVSLLTELVPDEEGDLEDMVKGGYWEFGYIDDFFSRNPRYDRLEIRFPFLEYESGGVPVRFVTGRGLVTRAHSGSGWEILE</sequence>
<dbReference type="EMBL" id="JBHHMI010000017">
    <property type="protein sequence ID" value="MFB5268614.1"/>
    <property type="molecule type" value="Genomic_DNA"/>
</dbReference>
<accession>A0ABV5AZ40</accession>
<proteinExistence type="predicted"/>
<evidence type="ECO:0000313" key="2">
    <source>
        <dbReference type="Proteomes" id="UP001580346"/>
    </source>
</evidence>
<keyword evidence="2" id="KW-1185">Reference proteome</keyword>
<name>A0ABV5AZ40_9BACL</name>
<dbReference type="Proteomes" id="UP001580346">
    <property type="component" value="Unassembled WGS sequence"/>
</dbReference>
<organism evidence="1 2">
    <name type="scientific">Paenibacillus enshidis</name>
    <dbReference type="NCBI Taxonomy" id="1458439"/>
    <lineage>
        <taxon>Bacteria</taxon>
        <taxon>Bacillati</taxon>
        <taxon>Bacillota</taxon>
        <taxon>Bacilli</taxon>
        <taxon>Bacillales</taxon>
        <taxon>Paenibacillaceae</taxon>
        <taxon>Paenibacillus</taxon>
    </lineage>
</organism>
<comment type="caution">
    <text evidence="1">The sequence shown here is derived from an EMBL/GenBank/DDBJ whole genome shotgun (WGS) entry which is preliminary data.</text>
</comment>
<gene>
    <name evidence="1" type="ORF">ACE41H_17775</name>
</gene>
<evidence type="ECO:0000313" key="1">
    <source>
        <dbReference type="EMBL" id="MFB5268614.1"/>
    </source>
</evidence>
<protein>
    <submittedName>
        <fullName evidence="1">Uncharacterized protein</fullName>
    </submittedName>
</protein>